<dbReference type="CDD" id="cd07100">
    <property type="entry name" value="ALDH_SSADH1_GabD1"/>
    <property type="match status" value="1"/>
</dbReference>
<accession>A0A4V1A3P4</accession>
<dbReference type="SUPFAM" id="SSF53720">
    <property type="entry name" value="ALDH-like"/>
    <property type="match status" value="1"/>
</dbReference>
<dbReference type="OrthoDB" id="9812625at2"/>
<dbReference type="InterPro" id="IPR016162">
    <property type="entry name" value="Ald_DH_N"/>
</dbReference>
<evidence type="ECO:0000259" key="4">
    <source>
        <dbReference type="Pfam" id="PF00171"/>
    </source>
</evidence>
<keyword evidence="6" id="KW-1185">Reference proteome</keyword>
<dbReference type="InterPro" id="IPR044148">
    <property type="entry name" value="ALDH_GabD1-like"/>
</dbReference>
<dbReference type="RefSeq" id="WP_131615539.1">
    <property type="nucleotide sequence ID" value="NZ_CP036532.1"/>
</dbReference>
<gene>
    <name evidence="5" type="ORF">E0E05_03955</name>
</gene>
<dbReference type="EMBL" id="CP036532">
    <property type="protein sequence ID" value="QBK29828.1"/>
    <property type="molecule type" value="Genomic_DNA"/>
</dbReference>
<keyword evidence="3" id="KW-0560">Oxidoreductase</keyword>
<dbReference type="InterPro" id="IPR015590">
    <property type="entry name" value="Aldehyde_DH_dom"/>
</dbReference>
<evidence type="ECO:0000256" key="1">
    <source>
        <dbReference type="ARBA" id="ARBA00009986"/>
    </source>
</evidence>
<dbReference type="GO" id="GO:0004030">
    <property type="term" value="F:aldehyde dehydrogenase [NAD(P)+] activity"/>
    <property type="evidence" value="ECO:0007669"/>
    <property type="project" value="InterPro"/>
</dbReference>
<feature type="domain" description="Aldehyde dehydrogenase" evidence="4">
    <location>
        <begin position="3"/>
        <end position="450"/>
    </location>
</feature>
<dbReference type="Pfam" id="PF00171">
    <property type="entry name" value="Aldedh"/>
    <property type="match status" value="1"/>
</dbReference>
<protein>
    <submittedName>
        <fullName evidence="5">NAD-dependent succinate-semialdehyde dehydrogenase</fullName>
    </submittedName>
</protein>
<dbReference type="FunFam" id="3.40.605.10:FF:000012">
    <property type="entry name" value="NAD-dependent succinate-semialdehyde dehydrogenase"/>
    <property type="match status" value="1"/>
</dbReference>
<evidence type="ECO:0000256" key="2">
    <source>
        <dbReference type="ARBA" id="ARBA00022857"/>
    </source>
</evidence>
<dbReference type="Gene3D" id="3.40.309.10">
    <property type="entry name" value="Aldehyde Dehydrogenase, Chain A, domain 2"/>
    <property type="match status" value="1"/>
</dbReference>
<dbReference type="PANTHER" id="PTHR43217">
    <property type="entry name" value="SUCCINATE SEMIALDEHYDE DEHYDROGENASE [NAD(P)+] SAD"/>
    <property type="match status" value="1"/>
</dbReference>
<dbReference type="FunFam" id="3.40.309.10:FF:000010">
    <property type="entry name" value="Gamma-aminobutyraldehyde dehydrogenase"/>
    <property type="match status" value="1"/>
</dbReference>
<organism evidence="5 6">
    <name type="scientific">Roseitalea porphyridii</name>
    <dbReference type="NCBI Taxonomy" id="1852022"/>
    <lineage>
        <taxon>Bacteria</taxon>
        <taxon>Pseudomonadati</taxon>
        <taxon>Pseudomonadota</taxon>
        <taxon>Alphaproteobacteria</taxon>
        <taxon>Hyphomicrobiales</taxon>
        <taxon>Ahrensiaceae</taxon>
        <taxon>Roseitalea</taxon>
    </lineage>
</organism>
<name>A0A4V1A3P4_9HYPH</name>
<keyword evidence="2" id="KW-0521">NADP</keyword>
<dbReference type="Gene3D" id="3.40.605.10">
    <property type="entry name" value="Aldehyde Dehydrogenase, Chain A, domain 1"/>
    <property type="match status" value="1"/>
</dbReference>
<dbReference type="GO" id="GO:0004777">
    <property type="term" value="F:succinate-semialdehyde dehydrogenase (NAD+) activity"/>
    <property type="evidence" value="ECO:0007669"/>
    <property type="project" value="TreeGrafter"/>
</dbReference>
<proteinExistence type="inferred from homology"/>
<evidence type="ECO:0000256" key="3">
    <source>
        <dbReference type="ARBA" id="ARBA00023002"/>
    </source>
</evidence>
<evidence type="ECO:0000313" key="6">
    <source>
        <dbReference type="Proteomes" id="UP000293719"/>
    </source>
</evidence>
<dbReference type="AlphaFoldDB" id="A0A4V1A3P4"/>
<sequence>MPDSVNPATAETRKAFTRHDDTAVRHAIDNGARAFGDWRGRPIGERAKLMHAAADLLDARRETLARLATEEMGKRIAEARSEVEKCAWVCRYYADNAEDFLADSPRESSASRAFVRYRPLGIVLAVMPWNFPYWQVFRFAAPTLMAGNVGLLKHASNVPQCAQAIEELFLDADFPQGVFASLLIGSDQVEAIIEDDRVKAVTLTGSEGAGRAVAATAGDRIKPSLLELGGSDPFIVMPSADIEAAVETAVKARMINNGQSCIAAKRFIVHADIHDRFAEAMAKRFGDLAIGDPMDEDTELGPLSSADALDTLTEQVDALARSGATIMLGGKPVQRQGYFFAPTIVTDVPGDAPGRYEELFGPVAMLHRVGDIDEAIAIANETPFGLGSSVWSRDEAEIDRFIDEVEAGSVFVNQMVASDPRLPFGGVKNSGYGRELSREGILAFVNAKTVSVA</sequence>
<reference evidence="5 6" key="1">
    <citation type="journal article" date="2017" name="Int. J. Syst. Evol. Microbiol.">
        <title>Roseitalea porphyridii gen. nov., sp. nov., isolated from a red alga, and reclassification of Hoeflea suaedae Chung et al. 2013 as Pseudohoeflea suaedae gen. nov., comb. nov.</title>
        <authorList>
            <person name="Hyeon J.W."/>
            <person name="Jeong S.E."/>
            <person name="Baek K."/>
            <person name="Jeon C.O."/>
        </authorList>
    </citation>
    <scope>NUCLEOTIDE SEQUENCE [LARGE SCALE GENOMIC DNA]</scope>
    <source>
        <strain evidence="5 6">MA7-20</strain>
    </source>
</reference>
<dbReference type="InterPro" id="IPR016163">
    <property type="entry name" value="Ald_DH_C"/>
</dbReference>
<comment type="similarity">
    <text evidence="1">Belongs to the aldehyde dehydrogenase family.</text>
</comment>
<evidence type="ECO:0000313" key="5">
    <source>
        <dbReference type="EMBL" id="QBK29828.1"/>
    </source>
</evidence>
<dbReference type="GeneID" id="90766440"/>
<dbReference type="PANTHER" id="PTHR43217:SF1">
    <property type="entry name" value="SUCCINATE SEMIALDEHYDE DEHYDROGENASE [NAD(P)+] SAD"/>
    <property type="match status" value="1"/>
</dbReference>
<dbReference type="InterPro" id="IPR016161">
    <property type="entry name" value="Ald_DH/histidinol_DH"/>
</dbReference>
<dbReference type="InterPro" id="IPR047110">
    <property type="entry name" value="GABD/Sad-like"/>
</dbReference>
<dbReference type="Proteomes" id="UP000293719">
    <property type="component" value="Chromosome"/>
</dbReference>
<dbReference type="KEGG" id="rpod:E0E05_03955"/>